<evidence type="ECO:0000256" key="3">
    <source>
        <dbReference type="SAM" id="SignalP"/>
    </source>
</evidence>
<feature type="chain" id="PRO_5045708918" description="Transglycosylase SLT domain-containing protein" evidence="3">
    <location>
        <begin position="27"/>
        <end position="290"/>
    </location>
</feature>
<keyword evidence="6" id="KW-1185">Reference proteome</keyword>
<comment type="similarity">
    <text evidence="1">Belongs to the transglycosylase Slt family.</text>
</comment>
<dbReference type="PANTHER" id="PTHR37423">
    <property type="entry name" value="SOLUBLE LYTIC MUREIN TRANSGLYCOSYLASE-RELATED"/>
    <property type="match status" value="1"/>
</dbReference>
<comment type="similarity">
    <text evidence="2">Belongs to the virb1 family.</text>
</comment>
<evidence type="ECO:0000313" key="5">
    <source>
        <dbReference type="EMBL" id="GGN46725.1"/>
    </source>
</evidence>
<protein>
    <recommendedName>
        <fullName evidence="4">Transglycosylase SLT domain-containing protein</fullName>
    </recommendedName>
</protein>
<evidence type="ECO:0000256" key="1">
    <source>
        <dbReference type="ARBA" id="ARBA00007734"/>
    </source>
</evidence>
<dbReference type="InterPro" id="IPR008258">
    <property type="entry name" value="Transglycosylase_SLT_dom_1"/>
</dbReference>
<evidence type="ECO:0000256" key="2">
    <source>
        <dbReference type="ARBA" id="ARBA00009387"/>
    </source>
</evidence>
<organism evidence="5 6">
    <name type="scientific">Novosphingobium indicum</name>
    <dbReference type="NCBI Taxonomy" id="462949"/>
    <lineage>
        <taxon>Bacteria</taxon>
        <taxon>Pseudomonadati</taxon>
        <taxon>Pseudomonadota</taxon>
        <taxon>Alphaproteobacteria</taxon>
        <taxon>Sphingomonadales</taxon>
        <taxon>Sphingomonadaceae</taxon>
        <taxon>Novosphingobium</taxon>
    </lineage>
</organism>
<dbReference type="CDD" id="cd00254">
    <property type="entry name" value="LT-like"/>
    <property type="match status" value="1"/>
</dbReference>
<proteinExistence type="inferred from homology"/>
<gene>
    <name evidence="5" type="ORF">GCM10011349_14240</name>
</gene>
<dbReference type="Pfam" id="PF01464">
    <property type="entry name" value="SLT"/>
    <property type="match status" value="1"/>
</dbReference>
<dbReference type="InterPro" id="IPR023346">
    <property type="entry name" value="Lysozyme-like_dom_sf"/>
</dbReference>
<accession>A0ABQ2JHU6</accession>
<dbReference type="Proteomes" id="UP000605099">
    <property type="component" value="Unassembled WGS sequence"/>
</dbReference>
<comment type="caution">
    <text evidence="5">The sequence shown here is derived from an EMBL/GenBank/DDBJ whole genome shotgun (WGS) entry which is preliminary data.</text>
</comment>
<dbReference type="EMBL" id="BMLK01000005">
    <property type="protein sequence ID" value="GGN46725.1"/>
    <property type="molecule type" value="Genomic_DNA"/>
</dbReference>
<name>A0ABQ2JHU6_9SPHN</name>
<evidence type="ECO:0000259" key="4">
    <source>
        <dbReference type="Pfam" id="PF01464"/>
    </source>
</evidence>
<dbReference type="Gene3D" id="1.10.530.10">
    <property type="match status" value="1"/>
</dbReference>
<sequence length="290" mass="31294">MVREMKFLKLVTIAILLAGGAMPSAAREVDLLQFGHNLSIEETSASPTSDTKALEAISGRLREYFEGRPEGHANAPPAPLRSAYDISASQIAGSGRARWGLQTIGPACKDASYSPTWWLPRSVEARRAAYFSAIVNIACENGVPARLLDAVIARESGYNSLAISSAGAMGIMQIMPGTARALGLSRPYDPIANMRAGARYLRQQLDRFGRVDLALAAYNAGPERRTLQQGTVPRIPETLNYVRAIMTDLARLAELDRPGSISVDRAQAAMSAVNASTYRTVEFMGYTGSR</sequence>
<keyword evidence="3" id="KW-0732">Signal</keyword>
<dbReference type="PANTHER" id="PTHR37423:SF2">
    <property type="entry name" value="MEMBRANE-BOUND LYTIC MUREIN TRANSGLYCOSYLASE C"/>
    <property type="match status" value="1"/>
</dbReference>
<dbReference type="RefSeq" id="WP_229710131.1">
    <property type="nucleotide sequence ID" value="NZ_BMLK01000005.1"/>
</dbReference>
<feature type="domain" description="Transglycosylase SLT" evidence="4">
    <location>
        <begin position="136"/>
        <end position="225"/>
    </location>
</feature>
<evidence type="ECO:0000313" key="6">
    <source>
        <dbReference type="Proteomes" id="UP000605099"/>
    </source>
</evidence>
<reference evidence="6" key="1">
    <citation type="journal article" date="2019" name="Int. J. Syst. Evol. Microbiol.">
        <title>The Global Catalogue of Microorganisms (GCM) 10K type strain sequencing project: providing services to taxonomists for standard genome sequencing and annotation.</title>
        <authorList>
            <consortium name="The Broad Institute Genomics Platform"/>
            <consortium name="The Broad Institute Genome Sequencing Center for Infectious Disease"/>
            <person name="Wu L."/>
            <person name="Ma J."/>
        </authorList>
    </citation>
    <scope>NUCLEOTIDE SEQUENCE [LARGE SCALE GENOMIC DNA]</scope>
    <source>
        <strain evidence="6">CGMCC 1.6784</strain>
    </source>
</reference>
<dbReference type="SUPFAM" id="SSF53955">
    <property type="entry name" value="Lysozyme-like"/>
    <property type="match status" value="1"/>
</dbReference>
<feature type="signal peptide" evidence="3">
    <location>
        <begin position="1"/>
        <end position="26"/>
    </location>
</feature>